<feature type="region of interest" description="Disordered" evidence="1">
    <location>
        <begin position="1"/>
        <end position="34"/>
    </location>
</feature>
<feature type="compositionally biased region" description="Acidic residues" evidence="1">
    <location>
        <begin position="86"/>
        <end position="101"/>
    </location>
</feature>
<dbReference type="EMBL" id="JAYWIO010000001">
    <property type="protein sequence ID" value="KAK7287489.1"/>
    <property type="molecule type" value="Genomic_DNA"/>
</dbReference>
<evidence type="ECO:0000313" key="2">
    <source>
        <dbReference type="EMBL" id="KAK7287489.1"/>
    </source>
</evidence>
<sequence length="475" mass="51867">MQENSSQLSVQEVDLVDRSKKKVKEKGEGFSGTSSIPVCYAAIYEGRDEVGLQGPRKTYADSLRGQNPDQPTVQVRLEDTGMSSEASEDSEAEEEESDTEEGLLVVEKMVGEYDCPEFVLAEKEQRRIQKPWKKGIIVKLLGRKIGFRALETSCGKFGHATEGCPSKPVAVGNPNVPPGNDKGVEEQAHANQVVPEAVKGPWVVVHKGRARVSKAQERVARAKNDSKVKRGVNGARKGGVAGGSRFGALQENDGDNSSDNPVVEQVPIVVPEGQGRRRKVGEKENYGKAKSDHFGANKVGSEGTTGVSAKDKQVVTNNDAASAEKQLVQMVEVTGGQVLEVGVSGRWDQSNINQSQGRGNGRNNNREENMINGLKVQGSHGMAQLPHPGLHPMNETRGLANHITRPPEKPSEVSSPSSQSLEACIEAEEAYQWRLRDEKRPMVEDDYETFQDMELEFVPETQENGLENARDTFDQ</sequence>
<feature type="compositionally biased region" description="Polar residues" evidence="1">
    <location>
        <begin position="1"/>
        <end position="10"/>
    </location>
</feature>
<feature type="region of interest" description="Disordered" evidence="1">
    <location>
        <begin position="214"/>
        <end position="262"/>
    </location>
</feature>
<gene>
    <name evidence="2" type="ORF">RIF29_00769</name>
</gene>
<organism evidence="2 3">
    <name type="scientific">Crotalaria pallida</name>
    <name type="common">Smooth rattlebox</name>
    <name type="synonym">Crotalaria striata</name>
    <dbReference type="NCBI Taxonomy" id="3830"/>
    <lineage>
        <taxon>Eukaryota</taxon>
        <taxon>Viridiplantae</taxon>
        <taxon>Streptophyta</taxon>
        <taxon>Embryophyta</taxon>
        <taxon>Tracheophyta</taxon>
        <taxon>Spermatophyta</taxon>
        <taxon>Magnoliopsida</taxon>
        <taxon>eudicotyledons</taxon>
        <taxon>Gunneridae</taxon>
        <taxon>Pentapetalae</taxon>
        <taxon>rosids</taxon>
        <taxon>fabids</taxon>
        <taxon>Fabales</taxon>
        <taxon>Fabaceae</taxon>
        <taxon>Papilionoideae</taxon>
        <taxon>50 kb inversion clade</taxon>
        <taxon>genistoids sensu lato</taxon>
        <taxon>core genistoids</taxon>
        <taxon>Crotalarieae</taxon>
        <taxon>Crotalaria</taxon>
    </lineage>
</organism>
<evidence type="ECO:0000313" key="3">
    <source>
        <dbReference type="Proteomes" id="UP001372338"/>
    </source>
</evidence>
<evidence type="ECO:0000256" key="1">
    <source>
        <dbReference type="SAM" id="MobiDB-lite"/>
    </source>
</evidence>
<dbReference type="AlphaFoldDB" id="A0AAN9IWK4"/>
<name>A0AAN9IWK4_CROPI</name>
<feature type="compositionally biased region" description="Basic and acidic residues" evidence="1">
    <location>
        <begin position="214"/>
        <end position="228"/>
    </location>
</feature>
<keyword evidence="3" id="KW-1185">Reference proteome</keyword>
<feature type="compositionally biased region" description="Basic and acidic residues" evidence="1">
    <location>
        <begin position="281"/>
        <end position="295"/>
    </location>
</feature>
<dbReference type="Proteomes" id="UP001372338">
    <property type="component" value="Unassembled WGS sequence"/>
</dbReference>
<feature type="region of interest" description="Disordered" evidence="1">
    <location>
        <begin position="275"/>
        <end position="305"/>
    </location>
</feature>
<feature type="region of interest" description="Disordered" evidence="1">
    <location>
        <begin position="51"/>
        <end position="101"/>
    </location>
</feature>
<comment type="caution">
    <text evidence="2">The sequence shown here is derived from an EMBL/GenBank/DDBJ whole genome shotgun (WGS) entry which is preliminary data.</text>
</comment>
<reference evidence="2 3" key="1">
    <citation type="submission" date="2024-01" db="EMBL/GenBank/DDBJ databases">
        <title>The genomes of 5 underutilized Papilionoideae crops provide insights into root nodulation and disease resistanc.</title>
        <authorList>
            <person name="Yuan L."/>
        </authorList>
    </citation>
    <scope>NUCLEOTIDE SEQUENCE [LARGE SCALE GENOMIC DNA]</scope>
    <source>
        <strain evidence="2">ZHUSHIDOU_FW_LH</strain>
        <tissue evidence="2">Leaf</tissue>
    </source>
</reference>
<proteinExistence type="predicted"/>
<feature type="compositionally biased region" description="Polar residues" evidence="1">
    <location>
        <begin position="64"/>
        <end position="73"/>
    </location>
</feature>
<accession>A0AAN9IWK4</accession>
<protein>
    <submittedName>
        <fullName evidence="2">Uncharacterized protein</fullName>
    </submittedName>
</protein>
<feature type="compositionally biased region" description="Gly residues" evidence="1">
    <location>
        <begin position="236"/>
        <end position="245"/>
    </location>
</feature>